<dbReference type="PANTHER" id="PTHR14493">
    <property type="entry name" value="UNKEMPT FAMILY MEMBER"/>
    <property type="match status" value="1"/>
</dbReference>
<name>A0A1Y1HRX3_KLENI</name>
<dbReference type="EMBL" id="DF236977">
    <property type="protein sequence ID" value="GAQ79317.1"/>
    <property type="molecule type" value="Genomic_DNA"/>
</dbReference>
<dbReference type="GO" id="GO:0003677">
    <property type="term" value="F:DNA binding"/>
    <property type="evidence" value="ECO:0007669"/>
    <property type="project" value="UniProtKB-KW"/>
</dbReference>
<keyword evidence="4 7" id="KW-0862">Zinc</keyword>
<feature type="region of interest" description="Disordered" evidence="8">
    <location>
        <begin position="524"/>
        <end position="546"/>
    </location>
</feature>
<keyword evidence="6" id="KW-0040">ANK repeat</keyword>
<evidence type="ECO:0000256" key="2">
    <source>
        <dbReference type="ARBA" id="ARBA00022737"/>
    </source>
</evidence>
<evidence type="ECO:0000256" key="1">
    <source>
        <dbReference type="ARBA" id="ARBA00022723"/>
    </source>
</evidence>
<dbReference type="GO" id="GO:0008270">
    <property type="term" value="F:zinc ion binding"/>
    <property type="evidence" value="ECO:0007669"/>
    <property type="project" value="UniProtKB-KW"/>
</dbReference>
<evidence type="ECO:0000256" key="4">
    <source>
        <dbReference type="ARBA" id="ARBA00022833"/>
    </source>
</evidence>
<dbReference type="SUPFAM" id="SSF48403">
    <property type="entry name" value="Ankyrin repeat"/>
    <property type="match status" value="1"/>
</dbReference>
<feature type="region of interest" description="Disordered" evidence="8">
    <location>
        <begin position="649"/>
        <end position="672"/>
    </location>
</feature>
<dbReference type="Pfam" id="PF25512">
    <property type="entry name" value="zf-CCCH_AtC3H23"/>
    <property type="match status" value="1"/>
</dbReference>
<keyword evidence="11" id="KW-1185">Reference proteome</keyword>
<dbReference type="OrthoDB" id="410307at2759"/>
<organism evidence="10 11">
    <name type="scientific">Klebsormidium nitens</name>
    <name type="common">Green alga</name>
    <name type="synonym">Ulothrix nitens</name>
    <dbReference type="NCBI Taxonomy" id="105231"/>
    <lineage>
        <taxon>Eukaryota</taxon>
        <taxon>Viridiplantae</taxon>
        <taxon>Streptophyta</taxon>
        <taxon>Klebsormidiophyceae</taxon>
        <taxon>Klebsormidiales</taxon>
        <taxon>Klebsormidiaceae</taxon>
        <taxon>Klebsormidium</taxon>
    </lineage>
</organism>
<dbReference type="Gene3D" id="3.30.1370.210">
    <property type="match status" value="1"/>
</dbReference>
<feature type="domain" description="C3H1-type" evidence="9">
    <location>
        <begin position="307"/>
        <end position="329"/>
    </location>
</feature>
<dbReference type="AlphaFoldDB" id="A0A1Y1HRX3"/>
<dbReference type="Pfam" id="PF12796">
    <property type="entry name" value="Ank_2"/>
    <property type="match status" value="1"/>
</dbReference>
<dbReference type="InterPro" id="IPR002110">
    <property type="entry name" value="Ankyrin_rpt"/>
</dbReference>
<dbReference type="Pfam" id="PF00642">
    <property type="entry name" value="zf-CCCH"/>
    <property type="match status" value="1"/>
</dbReference>
<accession>A0A1Y1HRX3</accession>
<feature type="region of interest" description="Disordered" evidence="8">
    <location>
        <begin position="382"/>
        <end position="438"/>
    </location>
</feature>
<feature type="region of interest" description="Disordered" evidence="8">
    <location>
        <begin position="1"/>
        <end position="21"/>
    </location>
</feature>
<dbReference type="SMART" id="SM00248">
    <property type="entry name" value="ANK"/>
    <property type="match status" value="2"/>
</dbReference>
<keyword evidence="5" id="KW-0238">DNA-binding</keyword>
<evidence type="ECO:0000256" key="7">
    <source>
        <dbReference type="PROSITE-ProRule" id="PRU00723"/>
    </source>
</evidence>
<dbReference type="InterPro" id="IPR036770">
    <property type="entry name" value="Ankyrin_rpt-contain_sf"/>
</dbReference>
<evidence type="ECO:0000313" key="11">
    <source>
        <dbReference type="Proteomes" id="UP000054558"/>
    </source>
</evidence>
<dbReference type="InterPro" id="IPR000571">
    <property type="entry name" value="Znf_CCCH"/>
</dbReference>
<evidence type="ECO:0000256" key="3">
    <source>
        <dbReference type="ARBA" id="ARBA00022771"/>
    </source>
</evidence>
<dbReference type="PROSITE" id="PS50103">
    <property type="entry name" value="ZF_C3H1"/>
    <property type="match status" value="1"/>
</dbReference>
<dbReference type="Gene3D" id="1.25.40.20">
    <property type="entry name" value="Ankyrin repeat-containing domain"/>
    <property type="match status" value="1"/>
</dbReference>
<dbReference type="STRING" id="105231.A0A1Y1HRX3"/>
<proteinExistence type="predicted"/>
<protein>
    <submittedName>
        <fullName evidence="10">Zinc finger CCCH domain-containing protein</fullName>
    </submittedName>
</protein>
<dbReference type="InterPro" id="IPR045234">
    <property type="entry name" value="Unkempt-like"/>
</dbReference>
<dbReference type="FunFam" id="3.30.1370.210:FF:000007">
    <property type="entry name" value="Zinc finger CCCH domain-containing protein"/>
    <property type="match status" value="1"/>
</dbReference>
<keyword evidence="1 7" id="KW-0479">Metal-binding</keyword>
<sequence>MRVPHGREEMQRRNKNGHVDEGPVEMDLAAFLRSAGRGPSLLDLAAKDELAAFRYSVLEEGLDVDALYTWYGRRDGSDELLVDQRTPAMVAAEHGGVNVLSFILSSGPVDVNRRSRVDGRTALHFCVAGGSQRAAEAASMLLKAGADRSVKDLAFGRRPLDMIYSEDAQVRASLERQLLAPAPIREWTNVPAVAVDIPGSPLARAHANPVSPRHEYLSPEFAATERGSPLAPGPYEARRDHRGFVLDPTIPDVTSSVYMSDEFRMFSFKIKPCSRSYSHDWTDCPFAHPGEAARRRDPRQHPYSCLPCPDFRKGACAKGDACDFAHGVFESWLHPAQYRTRLCKDGPGCDRRVCFFAHLPEELRPLSSNWGHALPLSYASPMSPSPLEKQNQRQFSPPLPVSPSSVLLKQGPFSPGPGSPVAKQPSPPQAFLSPPRSPSENLDYFSLRAPQMIRPQHLSGEFRRELDLAYEEAMSPRVARGPLMSPHEVSREEEAARVRQLGDAYEARRLAAELGSLNLGGRARPLGPHHSPRFRPHSSTAPPVPPMRAASGEELFRTYDRPQSPQMPLERQVRNPRSPLGGAVGLPAVQGGPSGRAGGFGSPRSMSQENMVQNGLVLDSQRLAHSRFARSNTWQGQISDWGLPGGAPEWGAKREDVESARAKHHVGGEGREPDISWVQRMIEEEKI</sequence>
<feature type="repeat" description="ANK" evidence="6">
    <location>
        <begin position="118"/>
        <end position="153"/>
    </location>
</feature>
<dbReference type="PROSITE" id="PS50297">
    <property type="entry name" value="ANK_REP_REGION"/>
    <property type="match status" value="1"/>
</dbReference>
<dbReference type="SMART" id="SM00356">
    <property type="entry name" value="ZnF_C3H1"/>
    <property type="match status" value="2"/>
</dbReference>
<reference evidence="10 11" key="1">
    <citation type="journal article" date="2014" name="Nat. Commun.">
        <title>Klebsormidium flaccidum genome reveals primary factors for plant terrestrial adaptation.</title>
        <authorList>
            <person name="Hori K."/>
            <person name="Maruyama F."/>
            <person name="Fujisawa T."/>
            <person name="Togashi T."/>
            <person name="Yamamoto N."/>
            <person name="Seo M."/>
            <person name="Sato S."/>
            <person name="Yamada T."/>
            <person name="Mori H."/>
            <person name="Tajima N."/>
            <person name="Moriyama T."/>
            <person name="Ikeuchi M."/>
            <person name="Watanabe M."/>
            <person name="Wada H."/>
            <person name="Kobayashi K."/>
            <person name="Saito M."/>
            <person name="Masuda T."/>
            <person name="Sasaki-Sekimoto Y."/>
            <person name="Mashiguchi K."/>
            <person name="Awai K."/>
            <person name="Shimojima M."/>
            <person name="Masuda S."/>
            <person name="Iwai M."/>
            <person name="Nobusawa T."/>
            <person name="Narise T."/>
            <person name="Kondo S."/>
            <person name="Saito H."/>
            <person name="Sato R."/>
            <person name="Murakawa M."/>
            <person name="Ihara Y."/>
            <person name="Oshima-Yamada Y."/>
            <person name="Ohtaka K."/>
            <person name="Satoh M."/>
            <person name="Sonobe K."/>
            <person name="Ishii M."/>
            <person name="Ohtani R."/>
            <person name="Kanamori-Sato M."/>
            <person name="Honoki R."/>
            <person name="Miyazaki D."/>
            <person name="Mochizuki H."/>
            <person name="Umetsu J."/>
            <person name="Higashi K."/>
            <person name="Shibata D."/>
            <person name="Kamiya Y."/>
            <person name="Sato N."/>
            <person name="Nakamura Y."/>
            <person name="Tabata S."/>
            <person name="Ida S."/>
            <person name="Kurokawa K."/>
            <person name="Ohta H."/>
        </authorList>
    </citation>
    <scope>NUCLEOTIDE SEQUENCE [LARGE SCALE GENOMIC DNA]</scope>
    <source>
        <strain evidence="10 11">NIES-2285</strain>
    </source>
</reference>
<gene>
    <name evidence="10" type="ORF">KFL_000280220</name>
</gene>
<dbReference type="Proteomes" id="UP000054558">
    <property type="component" value="Unassembled WGS sequence"/>
</dbReference>
<dbReference type="GO" id="GO:0010468">
    <property type="term" value="P:regulation of gene expression"/>
    <property type="evidence" value="ECO:0007669"/>
    <property type="project" value="UniProtKB-ARBA"/>
</dbReference>
<dbReference type="PANTHER" id="PTHR14493:SF50">
    <property type="entry name" value="RING FINGER PROTEIN UNKEMPT"/>
    <property type="match status" value="1"/>
</dbReference>
<evidence type="ECO:0000256" key="5">
    <source>
        <dbReference type="ARBA" id="ARBA00023125"/>
    </source>
</evidence>
<feature type="zinc finger region" description="C3H1-type" evidence="7">
    <location>
        <begin position="307"/>
        <end position="329"/>
    </location>
</feature>
<keyword evidence="3 7" id="KW-0863">Zinc-finger</keyword>
<dbReference type="InterPro" id="IPR057444">
    <property type="entry name" value="Znf-CCCH_AtC3H23-like"/>
</dbReference>
<dbReference type="PROSITE" id="PS50088">
    <property type="entry name" value="ANK_REPEAT"/>
    <property type="match status" value="1"/>
</dbReference>
<evidence type="ECO:0000256" key="8">
    <source>
        <dbReference type="SAM" id="MobiDB-lite"/>
    </source>
</evidence>
<evidence type="ECO:0000259" key="9">
    <source>
        <dbReference type="PROSITE" id="PS50103"/>
    </source>
</evidence>
<dbReference type="OMA" id="TVLNQFQ"/>
<evidence type="ECO:0000256" key="6">
    <source>
        <dbReference type="PROSITE-ProRule" id="PRU00023"/>
    </source>
</evidence>
<keyword evidence="2" id="KW-0677">Repeat</keyword>
<evidence type="ECO:0000313" key="10">
    <source>
        <dbReference type="EMBL" id="GAQ79317.1"/>
    </source>
</evidence>
<feature type="compositionally biased region" description="Basic and acidic residues" evidence="8">
    <location>
        <begin position="651"/>
        <end position="672"/>
    </location>
</feature>